<feature type="transmembrane region" description="Helical" evidence="3">
    <location>
        <begin position="240"/>
        <end position="260"/>
    </location>
</feature>
<feature type="transmembrane region" description="Helical" evidence="3">
    <location>
        <begin position="266"/>
        <end position="287"/>
    </location>
</feature>
<organism evidence="4 5">
    <name type="scientific">Pomacea canaliculata</name>
    <name type="common">Golden apple snail</name>
    <dbReference type="NCBI Taxonomy" id="400727"/>
    <lineage>
        <taxon>Eukaryota</taxon>
        <taxon>Metazoa</taxon>
        <taxon>Spiralia</taxon>
        <taxon>Lophotrochozoa</taxon>
        <taxon>Mollusca</taxon>
        <taxon>Gastropoda</taxon>
        <taxon>Caenogastropoda</taxon>
        <taxon>Architaenioglossa</taxon>
        <taxon>Ampullarioidea</taxon>
        <taxon>Ampullariidae</taxon>
        <taxon>Pomacea</taxon>
    </lineage>
</organism>
<keyword evidence="3" id="KW-0472">Membrane</keyword>
<dbReference type="PANTHER" id="PTHR47399">
    <property type="entry name" value="TRANSMEMBRANE PROTEIN 121B"/>
    <property type="match status" value="1"/>
</dbReference>
<evidence type="ECO:0000256" key="2">
    <source>
        <dbReference type="SAM" id="MobiDB-lite"/>
    </source>
</evidence>
<evidence type="ECO:0000256" key="3">
    <source>
        <dbReference type="SAM" id="Phobius"/>
    </source>
</evidence>
<dbReference type="PANTHER" id="PTHR47399:SF1">
    <property type="entry name" value="TRANSMEMBRANE PROTEIN 121B"/>
    <property type="match status" value="1"/>
</dbReference>
<dbReference type="InterPro" id="IPR026624">
    <property type="entry name" value="CECR6"/>
</dbReference>
<comment type="caution">
    <text evidence="4">The sequence shown here is derived from an EMBL/GenBank/DDBJ whole genome shotgun (WGS) entry which is preliminary data.</text>
</comment>
<dbReference type="OrthoDB" id="5964337at2759"/>
<evidence type="ECO:0000313" key="5">
    <source>
        <dbReference type="Proteomes" id="UP000245119"/>
    </source>
</evidence>
<evidence type="ECO:0000256" key="1">
    <source>
        <dbReference type="ARBA" id="ARBA00007711"/>
    </source>
</evidence>
<keyword evidence="3" id="KW-0812">Transmembrane</keyword>
<gene>
    <name evidence="4" type="ORF">C0Q70_14944</name>
</gene>
<feature type="transmembrane region" description="Helical" evidence="3">
    <location>
        <begin position="134"/>
        <end position="155"/>
    </location>
</feature>
<protein>
    <submittedName>
        <fullName evidence="4">Uncharacterized protein</fullName>
    </submittedName>
</protein>
<feature type="transmembrane region" description="Helical" evidence="3">
    <location>
        <begin position="203"/>
        <end position="228"/>
    </location>
</feature>
<keyword evidence="5" id="KW-1185">Reference proteome</keyword>
<comment type="similarity">
    <text evidence="1">Belongs to the TMEM121 family.</text>
</comment>
<proteinExistence type="inferred from homology"/>
<accession>A0A2T7NTG6</accession>
<name>A0A2T7NTG6_POMCA</name>
<dbReference type="Proteomes" id="UP000245119">
    <property type="component" value="Linkage Group LG9"/>
</dbReference>
<dbReference type="EMBL" id="PZQS01000009">
    <property type="protein sequence ID" value="PVD24461.1"/>
    <property type="molecule type" value="Genomic_DNA"/>
</dbReference>
<reference evidence="4 5" key="1">
    <citation type="submission" date="2018-04" db="EMBL/GenBank/DDBJ databases">
        <title>The genome of golden apple snail Pomacea canaliculata provides insight into stress tolerance and invasive adaptation.</title>
        <authorList>
            <person name="Liu C."/>
            <person name="Liu B."/>
            <person name="Ren Y."/>
            <person name="Zhang Y."/>
            <person name="Wang H."/>
            <person name="Li S."/>
            <person name="Jiang F."/>
            <person name="Yin L."/>
            <person name="Zhang G."/>
            <person name="Qian W."/>
            <person name="Fan W."/>
        </authorList>
    </citation>
    <scope>NUCLEOTIDE SEQUENCE [LARGE SCALE GENOMIC DNA]</scope>
    <source>
        <strain evidence="4">SZHN2017</strain>
        <tissue evidence="4">Muscle</tissue>
    </source>
</reference>
<keyword evidence="3" id="KW-1133">Transmembrane helix</keyword>
<dbReference type="InterPro" id="IPR032776">
    <property type="entry name" value="CECR6/TMEM121"/>
</dbReference>
<evidence type="ECO:0000313" key="4">
    <source>
        <dbReference type="EMBL" id="PVD24461.1"/>
    </source>
</evidence>
<feature type="compositionally biased region" description="Basic and acidic residues" evidence="2">
    <location>
        <begin position="324"/>
        <end position="361"/>
    </location>
</feature>
<dbReference type="AlphaFoldDB" id="A0A2T7NTG6"/>
<dbReference type="Pfam" id="PF14997">
    <property type="entry name" value="CECR6_TMEM121"/>
    <property type="match status" value="1"/>
</dbReference>
<sequence>MCSAVRAHARITKAGSVFVPGDPAGHHVQPVHVHVDGSYLVVLVSLRWSERGVTDCGLCPLLPVCGRAAKRTFQPQDYRVASLASSRVSFSPLRPFTFHIPCLSSFQIGVMVRMLIGFLNFCKLMEENTFFGPSTFKTTIALSSAIFLLLLTSHYEAPYGSPQRLYVVELTGTVLFDLIDVVEAVDVLFVKEAVESLNPTMEVAILVVASINLLLPTIPFVTLSITGFGQRRLSSLLVSAHKALVSVAINLPNLVIRLILWHGFSVGISVFVLKNIVVIVLTTYSFYEHKHDKYHQHKHEEREKSWEKQQLEMTAHHGRATMTPEDKPMEAGHASEGHDEKKAAAESDKHHCRVEAEEKTTPYHGKRRESVA</sequence>
<feature type="region of interest" description="Disordered" evidence="2">
    <location>
        <begin position="315"/>
        <end position="372"/>
    </location>
</feature>